<evidence type="ECO:0000313" key="14">
    <source>
        <dbReference type="Proteomes" id="UP000265836"/>
    </source>
</evidence>
<dbReference type="NCBIfam" id="TIGR01843">
    <property type="entry name" value="type_I_hlyD"/>
    <property type="match status" value="1"/>
</dbReference>
<comment type="similarity">
    <text evidence="2 9">Belongs to the membrane fusion protein (MFP) (TC 8.A.1) family.</text>
</comment>
<evidence type="ECO:0000256" key="8">
    <source>
        <dbReference type="ARBA" id="ARBA00023136"/>
    </source>
</evidence>
<dbReference type="Pfam" id="PF26002">
    <property type="entry name" value="Beta-barrel_AprE"/>
    <property type="match status" value="1"/>
</dbReference>
<evidence type="ECO:0000256" key="1">
    <source>
        <dbReference type="ARBA" id="ARBA00004377"/>
    </source>
</evidence>
<feature type="domain" description="AprE-like long alpha-helical hairpin" evidence="11">
    <location>
        <begin position="93"/>
        <end position="279"/>
    </location>
</feature>
<dbReference type="Gene3D" id="2.40.30.170">
    <property type="match status" value="1"/>
</dbReference>
<dbReference type="Gene3D" id="2.40.50.100">
    <property type="match status" value="1"/>
</dbReference>
<dbReference type="GO" id="GO:0015031">
    <property type="term" value="P:protein transport"/>
    <property type="evidence" value="ECO:0007669"/>
    <property type="project" value="InterPro"/>
</dbReference>
<keyword evidence="6 9" id="KW-0812">Transmembrane</keyword>
<evidence type="ECO:0000256" key="5">
    <source>
        <dbReference type="ARBA" id="ARBA00022519"/>
    </source>
</evidence>
<dbReference type="EMBL" id="QXDA01000006">
    <property type="protein sequence ID" value="RIA20482.1"/>
    <property type="molecule type" value="Genomic_DNA"/>
</dbReference>
<evidence type="ECO:0000256" key="6">
    <source>
        <dbReference type="ARBA" id="ARBA00022692"/>
    </source>
</evidence>
<sequence length="433" mass="47495">MMPSTPATDIFDDRGIRRIGYLILLAVFGGFGGWACLAPLDSAALAPGVVTVKSYRKTVQHLEGGIVRELHARDGDVVKQGDILLNLDVTQLQAELEVLRNQQIATAALEARLLAELQSQDDLAIPADTSAQPRAHEAWQTEQALFRARRQAHAGETQILEQTVAQLQAQIRGLEAVIRSKRQLEQSHREEANDLQALLNEGFTDKQRLREQERNLSRLAGEIADHLAAISQAQQRSSEAHLQILQRQKNLTNEITTQLAEVQTQAFDIRERLRGLEDRLERSAIRAPASGMILGLKVHTLGAVLGAGQPILEIVPENADLIIEAHVSPNDIDRIAPGKKADVRFSAFNSATTPVIEGVLEQISADRIVDEKTGQPYYLGKVAITAKGLHDLGPQTLLPGMPAEVLINTGSRTLLSYLLQPASNWMARSLTED</sequence>
<keyword evidence="4 9" id="KW-1003">Cell membrane</keyword>
<name>A0A397M5Q6_ECTOL</name>
<keyword evidence="5 9" id="KW-0997">Cell inner membrane</keyword>
<evidence type="ECO:0000256" key="4">
    <source>
        <dbReference type="ARBA" id="ARBA00022475"/>
    </source>
</evidence>
<evidence type="ECO:0000256" key="10">
    <source>
        <dbReference type="SAM" id="Coils"/>
    </source>
</evidence>
<dbReference type="InterPro" id="IPR010129">
    <property type="entry name" value="T1SS_HlyD"/>
</dbReference>
<keyword evidence="10" id="KW-0175">Coiled coil</keyword>
<gene>
    <name evidence="13" type="ORF">DFO61_4095</name>
</gene>
<dbReference type="AlphaFoldDB" id="A0A397M5Q6"/>
<reference evidence="13 14" key="1">
    <citation type="submission" date="2018-08" db="EMBL/GenBank/DDBJ databases">
        <title>Genome sequencing of rice bacterial endophytes.</title>
        <authorList>
            <person name="Venturi V."/>
        </authorList>
    </citation>
    <scope>NUCLEOTIDE SEQUENCE [LARGE SCALE GENOMIC DNA]</scope>
    <source>
        <strain evidence="13 14">E1205</strain>
    </source>
</reference>
<dbReference type="InterPro" id="IPR058781">
    <property type="entry name" value="HH_AprE-like"/>
</dbReference>
<dbReference type="InterPro" id="IPR058982">
    <property type="entry name" value="Beta-barrel_AprE"/>
</dbReference>
<accession>A0A397M5Q6</accession>
<evidence type="ECO:0000259" key="12">
    <source>
        <dbReference type="Pfam" id="PF26002"/>
    </source>
</evidence>
<dbReference type="PRINTS" id="PR01490">
    <property type="entry name" value="RTXTOXIND"/>
</dbReference>
<evidence type="ECO:0000256" key="3">
    <source>
        <dbReference type="ARBA" id="ARBA00022448"/>
    </source>
</evidence>
<keyword evidence="7 9" id="KW-1133">Transmembrane helix</keyword>
<feature type="transmembrane region" description="Helical" evidence="9">
    <location>
        <begin position="21"/>
        <end position="40"/>
    </location>
</feature>
<dbReference type="Proteomes" id="UP000265836">
    <property type="component" value="Unassembled WGS sequence"/>
</dbReference>
<organism evidence="13 14">
    <name type="scientific">Ectopseudomonas oleovorans</name>
    <name type="common">Pseudomonas oleovorans</name>
    <dbReference type="NCBI Taxonomy" id="301"/>
    <lineage>
        <taxon>Bacteria</taxon>
        <taxon>Pseudomonadati</taxon>
        <taxon>Pseudomonadota</taxon>
        <taxon>Gammaproteobacteria</taxon>
        <taxon>Pseudomonadales</taxon>
        <taxon>Pseudomonadaceae</taxon>
        <taxon>Ectopseudomonas</taxon>
    </lineage>
</organism>
<feature type="coiled-coil region" evidence="10">
    <location>
        <begin position="157"/>
        <end position="229"/>
    </location>
</feature>
<feature type="domain" description="AprE-like beta-barrel" evidence="12">
    <location>
        <begin position="321"/>
        <end position="410"/>
    </location>
</feature>
<evidence type="ECO:0000259" key="11">
    <source>
        <dbReference type="Pfam" id="PF25994"/>
    </source>
</evidence>
<comment type="subcellular location">
    <subcellularLocation>
        <location evidence="1 9">Cell inner membrane</location>
        <topology evidence="1 9">Single-pass membrane protein</topology>
    </subcellularLocation>
</comment>
<dbReference type="RefSeq" id="WP_119694446.1">
    <property type="nucleotide sequence ID" value="NZ_QXDA01000006.1"/>
</dbReference>
<comment type="caution">
    <text evidence="13">The sequence shown here is derived from an EMBL/GenBank/DDBJ whole genome shotgun (WGS) entry which is preliminary data.</text>
</comment>
<keyword evidence="8 9" id="KW-0472">Membrane</keyword>
<dbReference type="PANTHER" id="PTHR30386:SF17">
    <property type="entry name" value="ALKALINE PROTEASE SECRETION PROTEIN APRE"/>
    <property type="match status" value="1"/>
</dbReference>
<evidence type="ECO:0000256" key="9">
    <source>
        <dbReference type="RuleBase" id="RU365093"/>
    </source>
</evidence>
<evidence type="ECO:0000256" key="7">
    <source>
        <dbReference type="ARBA" id="ARBA00022989"/>
    </source>
</evidence>
<dbReference type="Pfam" id="PF25994">
    <property type="entry name" value="HH_AprE"/>
    <property type="match status" value="1"/>
</dbReference>
<evidence type="ECO:0000256" key="2">
    <source>
        <dbReference type="ARBA" id="ARBA00009477"/>
    </source>
</evidence>
<evidence type="ECO:0000313" key="13">
    <source>
        <dbReference type="EMBL" id="RIA20482.1"/>
    </source>
</evidence>
<protein>
    <recommendedName>
        <fullName evidence="9">Membrane fusion protein (MFP) family protein</fullName>
    </recommendedName>
</protein>
<dbReference type="PANTHER" id="PTHR30386">
    <property type="entry name" value="MEMBRANE FUSION SUBUNIT OF EMRAB-TOLC MULTIDRUG EFFLUX PUMP"/>
    <property type="match status" value="1"/>
</dbReference>
<keyword evidence="3 9" id="KW-0813">Transport</keyword>
<dbReference type="InterPro" id="IPR050739">
    <property type="entry name" value="MFP"/>
</dbReference>
<proteinExistence type="inferred from homology"/>
<dbReference type="GO" id="GO:0005886">
    <property type="term" value="C:plasma membrane"/>
    <property type="evidence" value="ECO:0007669"/>
    <property type="project" value="UniProtKB-SubCell"/>
</dbReference>